<evidence type="ECO:0000313" key="1">
    <source>
        <dbReference type="EMBL" id="CAK9855819.1"/>
    </source>
</evidence>
<organism evidence="1 2">
    <name type="scientific">Sphagnum jensenii</name>
    <dbReference type="NCBI Taxonomy" id="128206"/>
    <lineage>
        <taxon>Eukaryota</taxon>
        <taxon>Viridiplantae</taxon>
        <taxon>Streptophyta</taxon>
        <taxon>Embryophyta</taxon>
        <taxon>Bryophyta</taxon>
        <taxon>Sphagnophytina</taxon>
        <taxon>Sphagnopsida</taxon>
        <taxon>Sphagnales</taxon>
        <taxon>Sphagnaceae</taxon>
        <taxon>Sphagnum</taxon>
    </lineage>
</organism>
<name>A0ABP0ZYW8_9BRYO</name>
<dbReference type="EMBL" id="CAXHBF010000306">
    <property type="protein sequence ID" value="CAK9855819.1"/>
    <property type="molecule type" value="Genomic_DNA"/>
</dbReference>
<evidence type="ECO:0000313" key="2">
    <source>
        <dbReference type="Proteomes" id="UP001497522"/>
    </source>
</evidence>
<sequence>MDKDSECNALRQVLEERCPGAKFRGDDIKKLMDAGYDTETALAAASKDSLDRILPTRPGVVDVLVKSFSQPARTPLGTEETPARAILTPQEHGTISRIINIDVNSDLRRYLCT</sequence>
<gene>
    <name evidence="1" type="ORF">CSSPJE1EN2_LOCUS25751</name>
</gene>
<proteinExistence type="predicted"/>
<evidence type="ECO:0008006" key="3">
    <source>
        <dbReference type="Google" id="ProtNLM"/>
    </source>
</evidence>
<dbReference type="Proteomes" id="UP001497522">
    <property type="component" value="Unassembled WGS sequence"/>
</dbReference>
<accession>A0ABP0ZYW8</accession>
<keyword evidence="2" id="KW-1185">Reference proteome</keyword>
<comment type="caution">
    <text evidence="1">The sequence shown here is derived from an EMBL/GenBank/DDBJ whole genome shotgun (WGS) entry which is preliminary data.</text>
</comment>
<protein>
    <recommendedName>
        <fullName evidence="3">UBA domain-containing protein</fullName>
    </recommendedName>
</protein>
<reference evidence="1" key="1">
    <citation type="submission" date="2024-03" db="EMBL/GenBank/DDBJ databases">
        <authorList>
            <consortium name="ELIXIR-Norway"/>
            <consortium name="Elixir Norway"/>
        </authorList>
    </citation>
    <scope>NUCLEOTIDE SEQUENCE</scope>
</reference>